<sequence>MWVDSHCHITHEKIAELGTPDQLIANAANAGVEAMLVINCRIVEELPTILAAVKPHKNVWCTIGTHPHDASVEAEKALSVADIVARINANGKIVGVGESGLDYYYDFADRNDQHASFRKHIQVCLETGLPLVVHARDADDDIIRLIREETSGKGMQGIMHCFSSSPKMGIEALELGFHLSFSGMITFKKSEELRAIDRLRRQVEKVQRAQDGNSRALRNDAYDAIPSLKDIRAVSQQVIADKV</sequence>
<dbReference type="PROSITE" id="PS01090">
    <property type="entry name" value="TATD_2"/>
    <property type="match status" value="1"/>
</dbReference>
<accession>A0A2W5HGW1</accession>
<dbReference type="AlphaFoldDB" id="A0A2W5HGW1"/>
<reference evidence="4 5" key="1">
    <citation type="submission" date="2017-08" db="EMBL/GenBank/DDBJ databases">
        <title>Infants hospitalized years apart are colonized by the same room-sourced microbial strains.</title>
        <authorList>
            <person name="Brooks B."/>
            <person name="Olm M.R."/>
            <person name="Firek B.A."/>
            <person name="Baker R."/>
            <person name="Thomas B.C."/>
            <person name="Morowitz M.J."/>
            <person name="Banfield J.F."/>
        </authorList>
    </citation>
    <scope>NUCLEOTIDE SEQUENCE [LARGE SCALE GENOMIC DNA]</scope>
    <source>
        <strain evidence="4">S2_006_000_R2_64</strain>
    </source>
</reference>
<dbReference type="InterPro" id="IPR018228">
    <property type="entry name" value="DNase_TatD-rel_CS"/>
</dbReference>
<dbReference type="GO" id="GO:0046872">
    <property type="term" value="F:metal ion binding"/>
    <property type="evidence" value="ECO:0007669"/>
    <property type="project" value="UniProtKB-KW"/>
</dbReference>
<dbReference type="SUPFAM" id="SSF51556">
    <property type="entry name" value="Metallo-dependent hydrolases"/>
    <property type="match status" value="1"/>
</dbReference>
<dbReference type="CDD" id="cd01310">
    <property type="entry name" value="TatD_DNAse"/>
    <property type="match status" value="1"/>
</dbReference>
<keyword evidence="3" id="KW-0479">Metal-binding</keyword>
<comment type="caution">
    <text evidence="4">The sequence shown here is derived from an EMBL/GenBank/DDBJ whole genome shotgun (WGS) entry which is preliminary data.</text>
</comment>
<feature type="binding site" evidence="3">
    <location>
        <position position="6"/>
    </location>
    <ligand>
        <name>a divalent metal cation</name>
        <dbReference type="ChEBI" id="CHEBI:60240"/>
        <label>1</label>
    </ligand>
</feature>
<dbReference type="InterPro" id="IPR032466">
    <property type="entry name" value="Metal_Hydrolase"/>
</dbReference>
<dbReference type="GO" id="GO:0005829">
    <property type="term" value="C:cytosol"/>
    <property type="evidence" value="ECO:0007669"/>
    <property type="project" value="TreeGrafter"/>
</dbReference>
<evidence type="ECO:0000313" key="4">
    <source>
        <dbReference type="EMBL" id="PZP52989.1"/>
    </source>
</evidence>
<feature type="non-terminal residue" evidence="4">
    <location>
        <position position="243"/>
    </location>
</feature>
<feature type="binding site" evidence="3">
    <location>
        <position position="98"/>
    </location>
    <ligand>
        <name>a divalent metal cation</name>
        <dbReference type="ChEBI" id="CHEBI:60240"/>
        <label>1</label>
    </ligand>
</feature>
<organism evidence="4 5">
    <name type="scientific">Micavibrio aeruginosavorus</name>
    <dbReference type="NCBI Taxonomy" id="349221"/>
    <lineage>
        <taxon>Bacteria</taxon>
        <taxon>Pseudomonadati</taxon>
        <taxon>Bdellovibrionota</taxon>
        <taxon>Bdellovibrionia</taxon>
        <taxon>Bdellovibrionales</taxon>
        <taxon>Pseudobdellovibrionaceae</taxon>
        <taxon>Micavibrio</taxon>
    </lineage>
</organism>
<gene>
    <name evidence="4" type="ORF">DI586_11490</name>
</gene>
<keyword evidence="2" id="KW-0378">Hydrolase</keyword>
<feature type="binding site" evidence="3">
    <location>
        <position position="8"/>
    </location>
    <ligand>
        <name>a divalent metal cation</name>
        <dbReference type="ChEBI" id="CHEBI:60240"/>
        <label>1</label>
    </ligand>
</feature>
<dbReference type="EMBL" id="QFOT01000206">
    <property type="protein sequence ID" value="PZP52989.1"/>
    <property type="molecule type" value="Genomic_DNA"/>
</dbReference>
<evidence type="ECO:0000256" key="1">
    <source>
        <dbReference type="ARBA" id="ARBA00009275"/>
    </source>
</evidence>
<protein>
    <submittedName>
        <fullName evidence="4">LuxR family transcriptional regulator</fullName>
    </submittedName>
</protein>
<dbReference type="PANTHER" id="PTHR46124">
    <property type="entry name" value="D-AMINOACYL-TRNA DEACYLASE"/>
    <property type="match status" value="1"/>
</dbReference>
<evidence type="ECO:0000256" key="2">
    <source>
        <dbReference type="ARBA" id="ARBA00022801"/>
    </source>
</evidence>
<dbReference type="PIRSF" id="PIRSF005902">
    <property type="entry name" value="DNase_TatD"/>
    <property type="match status" value="1"/>
</dbReference>
<dbReference type="Proteomes" id="UP000249739">
    <property type="component" value="Unassembled WGS sequence"/>
</dbReference>
<name>A0A2W5HGW1_9BACT</name>
<dbReference type="PANTHER" id="PTHR46124:SF2">
    <property type="entry name" value="D-AMINOACYL-TRNA DEACYLASE"/>
    <property type="match status" value="1"/>
</dbReference>
<dbReference type="GO" id="GO:0016788">
    <property type="term" value="F:hydrolase activity, acting on ester bonds"/>
    <property type="evidence" value="ECO:0007669"/>
    <property type="project" value="InterPro"/>
</dbReference>
<evidence type="ECO:0000256" key="3">
    <source>
        <dbReference type="PIRSR" id="PIRSR005902-1"/>
    </source>
</evidence>
<dbReference type="InterPro" id="IPR001130">
    <property type="entry name" value="TatD-like"/>
</dbReference>
<dbReference type="Gene3D" id="3.20.20.140">
    <property type="entry name" value="Metal-dependent hydrolases"/>
    <property type="match status" value="1"/>
</dbReference>
<comment type="similarity">
    <text evidence="1">Belongs to the metallo-dependent hydrolases superfamily. TatD-type hydrolase family.</text>
</comment>
<evidence type="ECO:0000313" key="5">
    <source>
        <dbReference type="Proteomes" id="UP000249739"/>
    </source>
</evidence>
<feature type="binding site" evidence="3">
    <location>
        <position position="160"/>
    </location>
    <ligand>
        <name>a divalent metal cation</name>
        <dbReference type="ChEBI" id="CHEBI:60240"/>
        <label>2</label>
    </ligand>
</feature>
<feature type="binding site" evidence="3">
    <location>
        <position position="134"/>
    </location>
    <ligand>
        <name>a divalent metal cation</name>
        <dbReference type="ChEBI" id="CHEBI:60240"/>
        <label>2</label>
    </ligand>
</feature>
<dbReference type="Pfam" id="PF01026">
    <property type="entry name" value="TatD_DNase"/>
    <property type="match status" value="1"/>
</dbReference>
<proteinExistence type="inferred from homology"/>